<evidence type="ECO:0000259" key="1">
    <source>
        <dbReference type="Pfam" id="PF08241"/>
    </source>
</evidence>
<dbReference type="Gene3D" id="3.40.50.150">
    <property type="entry name" value="Vaccinia Virus protein VP39"/>
    <property type="match status" value="1"/>
</dbReference>
<dbReference type="Proteomes" id="UP000193719">
    <property type="component" value="Unassembled WGS sequence"/>
</dbReference>
<dbReference type="InterPro" id="IPR029063">
    <property type="entry name" value="SAM-dependent_MTases_sf"/>
</dbReference>
<comment type="caution">
    <text evidence="2">The sequence shown here is derived from an EMBL/GenBank/DDBJ whole genome shotgun (WGS) entry which is preliminary data.</text>
</comment>
<protein>
    <submittedName>
        <fullName evidence="2">S-adenosyl-L-methionine-dependent methyltransferase</fullName>
    </submittedName>
</protein>
<reference evidence="2 3" key="2">
    <citation type="submission" date="2016-08" db="EMBL/GenBank/DDBJ databases">
        <title>Pervasive Adenine N6-methylation of Active Genes in Fungi.</title>
        <authorList>
            <consortium name="DOE Joint Genome Institute"/>
            <person name="Mondo S.J."/>
            <person name="Dannebaum R.O."/>
            <person name="Kuo R.C."/>
            <person name="Labutti K."/>
            <person name="Haridas S."/>
            <person name="Kuo A."/>
            <person name="Salamov A."/>
            <person name="Ahrendt S.R."/>
            <person name="Lipzen A."/>
            <person name="Sullivan W."/>
            <person name="Andreopoulos W.B."/>
            <person name="Clum A."/>
            <person name="Lindquist E."/>
            <person name="Daum C."/>
            <person name="Ramamoorthy G.K."/>
            <person name="Gryganskyi A."/>
            <person name="Culley D."/>
            <person name="Magnuson J.K."/>
            <person name="James T.Y."/>
            <person name="O'Malley M.A."/>
            <person name="Stajich J.E."/>
            <person name="Spatafora J.W."/>
            <person name="Visel A."/>
            <person name="Grigoriev I.V."/>
        </authorList>
    </citation>
    <scope>NUCLEOTIDE SEQUENCE [LARGE SCALE GENOMIC DNA]</scope>
    <source>
        <strain evidence="3">finn</strain>
    </source>
</reference>
<dbReference type="OrthoDB" id="2257279at2759"/>
<dbReference type="CDD" id="cd02440">
    <property type="entry name" value="AdoMet_MTases"/>
    <property type="match status" value="1"/>
</dbReference>
<evidence type="ECO:0000313" key="2">
    <source>
        <dbReference type="EMBL" id="ORX45598.1"/>
    </source>
</evidence>
<feature type="domain" description="Methyltransferase type 11" evidence="1">
    <location>
        <begin position="1"/>
        <end position="65"/>
    </location>
</feature>
<dbReference type="EMBL" id="MCFH01000039">
    <property type="protein sequence ID" value="ORX45598.1"/>
    <property type="molecule type" value="Genomic_DNA"/>
</dbReference>
<keyword evidence="2" id="KW-0808">Transferase</keyword>
<reference evidence="2 3" key="1">
    <citation type="submission" date="2016-08" db="EMBL/GenBank/DDBJ databases">
        <title>Genomes of anaerobic fungi encode conserved fungal cellulosomes for biomass hydrolysis.</title>
        <authorList>
            <consortium name="DOE Joint Genome Institute"/>
            <person name="Haitjema C.H."/>
            <person name="Gilmore S.P."/>
            <person name="Henske J.K."/>
            <person name="Solomon K.V."/>
            <person name="De Groot R."/>
            <person name="Kuo A."/>
            <person name="Mondo S.J."/>
            <person name="Salamov A.A."/>
            <person name="Labutti K."/>
            <person name="Zhao Z."/>
            <person name="Chiniquy J."/>
            <person name="Barry K."/>
            <person name="Brewer H.M."/>
            <person name="Purvine S.O."/>
            <person name="Wright A.T."/>
            <person name="Boxma B."/>
            <person name="Van Alen T."/>
            <person name="Hackstein J.H."/>
            <person name="Baker S.E."/>
            <person name="Grigoriev I.V."/>
            <person name="O'Malley M.A."/>
        </authorList>
    </citation>
    <scope>NUCLEOTIDE SEQUENCE [LARGE SCALE GENOMIC DNA]</scope>
    <source>
        <strain evidence="3">finn</strain>
    </source>
</reference>
<keyword evidence="3" id="KW-1185">Reference proteome</keyword>
<dbReference type="Pfam" id="PF08241">
    <property type="entry name" value="Methyltransf_11"/>
    <property type="match status" value="1"/>
</dbReference>
<proteinExistence type="predicted"/>
<dbReference type="PANTHER" id="PTHR43591">
    <property type="entry name" value="METHYLTRANSFERASE"/>
    <property type="match status" value="1"/>
</dbReference>
<sequence length="135" mass="15389">MIKQANKGKKPSNVSFEIQDATNLKYADNSYDVVIISNALHLIPSPEKAIAEIKRVLKDDGILVCPNFLKRDLNQLPLIKKIAMKSINNLGFQTVHQWSEEEYLAYLESQNFAILNHKVLDSTLPLCYVECKEKK</sequence>
<evidence type="ECO:0000313" key="3">
    <source>
        <dbReference type="Proteomes" id="UP000193719"/>
    </source>
</evidence>
<dbReference type="SUPFAM" id="SSF53335">
    <property type="entry name" value="S-adenosyl-L-methionine-dependent methyltransferases"/>
    <property type="match status" value="1"/>
</dbReference>
<accession>A0A1Y1V284</accession>
<dbReference type="InterPro" id="IPR013216">
    <property type="entry name" value="Methyltransf_11"/>
</dbReference>
<dbReference type="AlphaFoldDB" id="A0A1Y1V284"/>
<organism evidence="2 3">
    <name type="scientific">Piromyces finnis</name>
    <dbReference type="NCBI Taxonomy" id="1754191"/>
    <lineage>
        <taxon>Eukaryota</taxon>
        <taxon>Fungi</taxon>
        <taxon>Fungi incertae sedis</taxon>
        <taxon>Chytridiomycota</taxon>
        <taxon>Chytridiomycota incertae sedis</taxon>
        <taxon>Neocallimastigomycetes</taxon>
        <taxon>Neocallimastigales</taxon>
        <taxon>Neocallimastigaceae</taxon>
        <taxon>Piromyces</taxon>
    </lineage>
</organism>
<keyword evidence="2" id="KW-0489">Methyltransferase</keyword>
<gene>
    <name evidence="2" type="ORF">BCR36DRAFT_585619</name>
</gene>
<dbReference type="GO" id="GO:0032259">
    <property type="term" value="P:methylation"/>
    <property type="evidence" value="ECO:0007669"/>
    <property type="project" value="UniProtKB-KW"/>
</dbReference>
<name>A0A1Y1V284_9FUNG</name>
<dbReference type="GO" id="GO:0008757">
    <property type="term" value="F:S-adenosylmethionine-dependent methyltransferase activity"/>
    <property type="evidence" value="ECO:0007669"/>
    <property type="project" value="InterPro"/>
</dbReference>